<evidence type="ECO:0000313" key="2">
    <source>
        <dbReference type="EMBL" id="EGE02486.1"/>
    </source>
</evidence>
<gene>
    <name evidence="2" type="ORF">TEQG_01522</name>
</gene>
<evidence type="ECO:0000313" key="3">
    <source>
        <dbReference type="Proteomes" id="UP000009169"/>
    </source>
</evidence>
<evidence type="ECO:0000256" key="1">
    <source>
        <dbReference type="SAM" id="MobiDB-lite"/>
    </source>
</evidence>
<sequence length="156" mass="17676">MSFGWKYVLEYRCSSTLEQKPESLHALNPARKPSVRELEVQNPSSRQTSWYPLDGNPLGRIYISLQTGYHLSFVTTIFLRDPDICGETTASCYCPETLRLPQRSSAEVNTRPQATRRRRRDPPVVMDEDGVGLWETVSEREMGVTSSAPNPSHEAC</sequence>
<keyword evidence="3" id="KW-1185">Reference proteome</keyword>
<feature type="region of interest" description="Disordered" evidence="1">
    <location>
        <begin position="104"/>
        <end position="131"/>
    </location>
</feature>
<proteinExistence type="predicted"/>
<organism evidence="2 3">
    <name type="scientific">Trichophyton equinum (strain ATCC MYA-4606 / CBS 127.97)</name>
    <name type="common">Horse ringworm fungus</name>
    <dbReference type="NCBI Taxonomy" id="559882"/>
    <lineage>
        <taxon>Eukaryota</taxon>
        <taxon>Fungi</taxon>
        <taxon>Dikarya</taxon>
        <taxon>Ascomycota</taxon>
        <taxon>Pezizomycotina</taxon>
        <taxon>Eurotiomycetes</taxon>
        <taxon>Eurotiomycetidae</taxon>
        <taxon>Onygenales</taxon>
        <taxon>Arthrodermataceae</taxon>
        <taxon>Trichophyton</taxon>
    </lineage>
</organism>
<name>F2PKR8_TRIEC</name>
<accession>F2PKR8</accession>
<dbReference type="HOGENOM" id="CLU_1687978_0_0_1"/>
<dbReference type="EMBL" id="DS995722">
    <property type="protein sequence ID" value="EGE02486.1"/>
    <property type="molecule type" value="Genomic_DNA"/>
</dbReference>
<dbReference type="VEuPathDB" id="FungiDB:TEQG_01522"/>
<protein>
    <submittedName>
        <fullName evidence="2">Uncharacterized protein</fullName>
    </submittedName>
</protein>
<feature type="compositionally biased region" description="Polar residues" evidence="1">
    <location>
        <begin position="104"/>
        <end position="113"/>
    </location>
</feature>
<dbReference type="AlphaFoldDB" id="F2PKR8"/>
<reference evidence="3" key="1">
    <citation type="journal article" date="2012" name="MBio">
        <title>Comparative genome analysis of Trichophyton rubrum and related dermatophytes reveals candidate genes involved in infection.</title>
        <authorList>
            <person name="Martinez D.A."/>
            <person name="Oliver B.G."/>
            <person name="Graeser Y."/>
            <person name="Goldberg J.M."/>
            <person name="Li W."/>
            <person name="Martinez-Rossi N.M."/>
            <person name="Monod M."/>
            <person name="Shelest E."/>
            <person name="Barton R.C."/>
            <person name="Birch E."/>
            <person name="Brakhage A.A."/>
            <person name="Chen Z."/>
            <person name="Gurr S.J."/>
            <person name="Heiman D."/>
            <person name="Heitman J."/>
            <person name="Kosti I."/>
            <person name="Rossi A."/>
            <person name="Saif S."/>
            <person name="Samalova M."/>
            <person name="Saunders C.W."/>
            <person name="Shea T."/>
            <person name="Summerbell R.C."/>
            <person name="Xu J."/>
            <person name="Young S."/>
            <person name="Zeng Q."/>
            <person name="Birren B.W."/>
            <person name="Cuomo C.A."/>
            <person name="White T.C."/>
        </authorList>
    </citation>
    <scope>NUCLEOTIDE SEQUENCE [LARGE SCALE GENOMIC DNA]</scope>
    <source>
        <strain evidence="3">ATCC MYA-4606 / CBS 127.97</strain>
    </source>
</reference>
<dbReference type="Proteomes" id="UP000009169">
    <property type="component" value="Unassembled WGS sequence"/>
</dbReference>